<proteinExistence type="predicted"/>
<dbReference type="Proteomes" id="UP000195602">
    <property type="component" value="Unassembled WGS sequence"/>
</dbReference>
<comment type="caution">
    <text evidence="2">The sequence shown here is derived from an EMBL/GenBank/DDBJ whole genome shotgun (WGS) entry which is preliminary data.</text>
</comment>
<evidence type="ECO:0000313" key="2">
    <source>
        <dbReference type="EMBL" id="OVF07155.1"/>
    </source>
</evidence>
<feature type="compositionally biased region" description="Basic and acidic residues" evidence="1">
    <location>
        <begin position="11"/>
        <end position="20"/>
    </location>
</feature>
<reference evidence="2 3" key="1">
    <citation type="submission" date="2017-04" db="EMBL/GenBank/DDBJ databases">
        <title>Draft genome of the yeast Clavispora lusitaniae type strain CBS 6936.</title>
        <authorList>
            <person name="Durrens P."/>
            <person name="Klopp C."/>
            <person name="Biteau N."/>
            <person name="Fitton-Ouhabi V."/>
            <person name="Dementhon K."/>
            <person name="Accoceberry I."/>
            <person name="Sherman D.J."/>
            <person name="Noel T."/>
        </authorList>
    </citation>
    <scope>NUCLEOTIDE SEQUENCE [LARGE SCALE GENOMIC DNA]</scope>
    <source>
        <strain evidence="2 3">CBS 6936</strain>
    </source>
</reference>
<dbReference type="AlphaFoldDB" id="A0AA91PXH9"/>
<accession>A0AA91PXH9</accession>
<gene>
    <name evidence="2" type="ORF">A9F13_15g01375</name>
</gene>
<dbReference type="EMBL" id="LYUB02000015">
    <property type="protein sequence ID" value="OVF07155.1"/>
    <property type="molecule type" value="Genomic_DNA"/>
</dbReference>
<dbReference type="KEGG" id="clus:A9F13_15g01375"/>
<evidence type="ECO:0000256" key="1">
    <source>
        <dbReference type="SAM" id="MobiDB-lite"/>
    </source>
</evidence>
<protein>
    <submittedName>
        <fullName evidence="2">Uncharacterized protein</fullName>
    </submittedName>
</protein>
<organism evidence="2 3">
    <name type="scientific">Clavispora lusitaniae</name>
    <name type="common">Candida lusitaniae</name>
    <dbReference type="NCBI Taxonomy" id="36911"/>
    <lineage>
        <taxon>Eukaryota</taxon>
        <taxon>Fungi</taxon>
        <taxon>Dikarya</taxon>
        <taxon>Ascomycota</taxon>
        <taxon>Saccharomycotina</taxon>
        <taxon>Pichiomycetes</taxon>
        <taxon>Metschnikowiaceae</taxon>
        <taxon>Clavispora</taxon>
    </lineage>
</organism>
<feature type="region of interest" description="Disordered" evidence="1">
    <location>
        <begin position="77"/>
        <end position="109"/>
    </location>
</feature>
<feature type="region of interest" description="Disordered" evidence="1">
    <location>
        <begin position="1"/>
        <end position="26"/>
    </location>
</feature>
<evidence type="ECO:0000313" key="3">
    <source>
        <dbReference type="Proteomes" id="UP000195602"/>
    </source>
</evidence>
<name>A0AA91PXH9_CLALS</name>
<sequence>MGTTLPLGVFTEDRPMEDHSASASASAKWISLRKQSSAKETLVSIPRTSRPTMASWGPWIFTRPATADQYFQGSIVWSGQGPQPAPGRRPWPFTHTDQQCSPKDHGAGM</sequence>